<name>A0A2M7R7T9_9BACT</name>
<organism evidence="1 2">
    <name type="scientific">Candidatus Nealsonbacteria bacterium CG_4_10_14_0_8_um_filter_35_10</name>
    <dbReference type="NCBI Taxonomy" id="1974683"/>
    <lineage>
        <taxon>Bacteria</taxon>
        <taxon>Candidatus Nealsoniibacteriota</taxon>
    </lineage>
</organism>
<dbReference type="AlphaFoldDB" id="A0A2M7R7T9"/>
<reference evidence="2" key="1">
    <citation type="submission" date="2017-09" db="EMBL/GenBank/DDBJ databases">
        <title>Depth-based differentiation of microbial function through sediment-hosted aquifers and enrichment of novel symbionts in the deep terrestrial subsurface.</title>
        <authorList>
            <person name="Probst A.J."/>
            <person name="Ladd B."/>
            <person name="Jarett J.K."/>
            <person name="Geller-Mcgrath D.E."/>
            <person name="Sieber C.M.K."/>
            <person name="Emerson J.B."/>
            <person name="Anantharaman K."/>
            <person name="Thomas B.C."/>
            <person name="Malmstrom R."/>
            <person name="Stieglmeier M."/>
            <person name="Klingl A."/>
            <person name="Woyke T."/>
            <person name="Ryan C.M."/>
            <person name="Banfield J.F."/>
        </authorList>
    </citation>
    <scope>NUCLEOTIDE SEQUENCE [LARGE SCALE GENOMIC DNA]</scope>
</reference>
<evidence type="ECO:0000313" key="1">
    <source>
        <dbReference type="EMBL" id="PIY90881.1"/>
    </source>
</evidence>
<evidence type="ECO:0000313" key="2">
    <source>
        <dbReference type="Proteomes" id="UP000230055"/>
    </source>
</evidence>
<protein>
    <submittedName>
        <fullName evidence="1">Uncharacterized protein</fullName>
    </submittedName>
</protein>
<sequence length="122" mass="14922">MNKEQRTINNKWHSWFSVLCFLFFVFCLILPSLAFGQKLPENLEDFKEIGQGLWDKFLQGIRNAWEEAVKIWQKVIGWLGNIWNSYIFPFLKFIWQKIWNFFLKIVDQFLKNLWEKIRGMIK</sequence>
<dbReference type="Proteomes" id="UP000230055">
    <property type="component" value="Unassembled WGS sequence"/>
</dbReference>
<gene>
    <name evidence="1" type="ORF">COY72_01110</name>
</gene>
<comment type="caution">
    <text evidence="1">The sequence shown here is derived from an EMBL/GenBank/DDBJ whole genome shotgun (WGS) entry which is preliminary data.</text>
</comment>
<dbReference type="EMBL" id="PFLX01000029">
    <property type="protein sequence ID" value="PIY90881.1"/>
    <property type="molecule type" value="Genomic_DNA"/>
</dbReference>
<accession>A0A2M7R7T9</accession>
<proteinExistence type="predicted"/>